<dbReference type="CDD" id="cd00093">
    <property type="entry name" value="HTH_XRE"/>
    <property type="match status" value="1"/>
</dbReference>
<sequence>MPEDCGAPRVPRSFWDDPEVNAALGARHIGRILEAFRRHRYHSKPISQVTVAGWCGLSQAQLSRIIHGPVVTDLAKLTVWAEALRIPPDLLWFELPGGATRPDYEEENSVDRRRLLHGIAAVSGMALSGSVVDQLDGLRRGVERALMPDTISRASLDRWASVPNSYAQQYQSVAPVDLLSGVAADFTELQRHLNLPQSTQHRMALCRVSGQLAVLAGIFLAAQGNGRSARDWFRTAGIAAMESGDRQLAATALVRSAIVSLYHGAPSQALRSVTEGEPLLGQTPTPTLARALIVQARCMAKLGYTDEARSRLAAAETAFETMPSSALRDPALGFTERQFYFTCGNAYTYLGLIGEAEQMQREALAQYSPDERLDPALIELDRARCMLAVRDIPSACAHAVTTIAAVPSAHRGLVLRYGRAFYKDLPKKAHKLPEAADLRELVLSEQAQQGS</sequence>
<dbReference type="KEGG" id="nsr:NS506_02654"/>
<proteinExistence type="predicted"/>
<evidence type="ECO:0000313" key="2">
    <source>
        <dbReference type="Proteomes" id="UP000180166"/>
    </source>
</evidence>
<accession>A0ABC8ARA2</accession>
<dbReference type="InterPro" id="IPR001387">
    <property type="entry name" value="Cro/C1-type_HTH"/>
</dbReference>
<dbReference type="EMBL" id="CP017839">
    <property type="protein sequence ID" value="APA96716.1"/>
    <property type="molecule type" value="Genomic_DNA"/>
</dbReference>
<dbReference type="AlphaFoldDB" id="A0ABC8ARA2"/>
<dbReference type="InterPro" id="IPR011990">
    <property type="entry name" value="TPR-like_helical_dom_sf"/>
</dbReference>
<gene>
    <name evidence="1" type="ORF">NS506_02654</name>
</gene>
<protein>
    <recommendedName>
        <fullName evidence="3">XRE family transcriptional regulator</fullName>
    </recommendedName>
</protein>
<dbReference type="SUPFAM" id="SSF48452">
    <property type="entry name" value="TPR-like"/>
    <property type="match status" value="1"/>
</dbReference>
<dbReference type="RefSeq" id="WP_071343782.1">
    <property type="nucleotide sequence ID" value="NZ_CP017839.1"/>
</dbReference>
<evidence type="ECO:0000313" key="1">
    <source>
        <dbReference type="EMBL" id="APA96716.1"/>
    </source>
</evidence>
<dbReference type="InterPro" id="IPR010982">
    <property type="entry name" value="Lambda_DNA-bd_dom_sf"/>
</dbReference>
<dbReference type="Gene3D" id="1.25.40.10">
    <property type="entry name" value="Tetratricopeptide repeat domain"/>
    <property type="match status" value="1"/>
</dbReference>
<reference evidence="1 2" key="1">
    <citation type="submission" date="2016-10" db="EMBL/GenBank/DDBJ databases">
        <title>Genome sequence of Nocardia seriolae strain EM150506, isolated from Anguila japonica.</title>
        <authorList>
            <person name="Han H.-J."/>
        </authorList>
    </citation>
    <scope>NUCLEOTIDE SEQUENCE [LARGE SCALE GENOMIC DNA]</scope>
    <source>
        <strain evidence="1 2">EM150506</strain>
    </source>
</reference>
<dbReference type="Proteomes" id="UP000180166">
    <property type="component" value="Chromosome"/>
</dbReference>
<name>A0ABC8ARA2_9NOCA</name>
<dbReference type="SUPFAM" id="SSF47413">
    <property type="entry name" value="lambda repressor-like DNA-binding domains"/>
    <property type="match status" value="1"/>
</dbReference>
<organism evidence="1 2">
    <name type="scientific">Nocardia seriolae</name>
    <dbReference type="NCBI Taxonomy" id="37332"/>
    <lineage>
        <taxon>Bacteria</taxon>
        <taxon>Bacillati</taxon>
        <taxon>Actinomycetota</taxon>
        <taxon>Actinomycetes</taxon>
        <taxon>Mycobacteriales</taxon>
        <taxon>Nocardiaceae</taxon>
        <taxon>Nocardia</taxon>
    </lineage>
</organism>
<evidence type="ECO:0008006" key="3">
    <source>
        <dbReference type="Google" id="ProtNLM"/>
    </source>
</evidence>